<sequence length="140" mass="13526">MTDFLLPTLGGALIALSAIVMMGALGRIAGISGILGGLLPPAPARGEEAGIRLAFIAGLLGGPLLLALAAGGSGIGAPVVSLPLMIAGGFIVGVGTALGSGCTSGHGICGLPRLSPRSFVAVGTFMATGIATVFVVRHLI</sequence>
<evidence type="ECO:0000313" key="10">
    <source>
        <dbReference type="EMBL" id="PWR19648.1"/>
    </source>
</evidence>
<feature type="transmembrane region" description="Helical" evidence="9">
    <location>
        <begin position="75"/>
        <end position="98"/>
    </location>
</feature>
<dbReference type="Proteomes" id="UP000246077">
    <property type="component" value="Unassembled WGS sequence"/>
</dbReference>
<dbReference type="PANTHER" id="PTHR30574:SF1">
    <property type="entry name" value="SULPHUR TRANSPORT DOMAIN-CONTAINING PROTEIN"/>
    <property type="match status" value="1"/>
</dbReference>
<dbReference type="AlphaFoldDB" id="A0A317DY45"/>
<evidence type="ECO:0000256" key="8">
    <source>
        <dbReference type="ARBA" id="ARBA00035655"/>
    </source>
</evidence>
<name>A0A317DY45_9PROT</name>
<keyword evidence="6 9" id="KW-1133">Transmembrane helix</keyword>
<evidence type="ECO:0000256" key="6">
    <source>
        <dbReference type="ARBA" id="ARBA00022989"/>
    </source>
</evidence>
<protein>
    <submittedName>
        <fullName evidence="10">YeeE/YedE family protein</fullName>
    </submittedName>
</protein>
<keyword evidence="3" id="KW-1003">Cell membrane</keyword>
<dbReference type="RefSeq" id="WP_109921822.1">
    <property type="nucleotide sequence ID" value="NZ_QGLF01000004.1"/>
</dbReference>
<dbReference type="OrthoDB" id="9814020at2"/>
<comment type="subcellular location">
    <subcellularLocation>
        <location evidence="1">Cell inner membrane</location>
        <topology evidence="1">Multi-pass membrane protein</topology>
    </subcellularLocation>
</comment>
<keyword evidence="11" id="KW-1185">Reference proteome</keyword>
<keyword evidence="5 9" id="KW-0812">Transmembrane</keyword>
<evidence type="ECO:0000256" key="5">
    <source>
        <dbReference type="ARBA" id="ARBA00022692"/>
    </source>
</evidence>
<comment type="similarity">
    <text evidence="8">Belongs to the TsuA/YedE (TC 9.B.102) family.</text>
</comment>
<keyword evidence="7 9" id="KW-0472">Membrane</keyword>
<gene>
    <name evidence="10" type="ORF">DKG75_14350</name>
</gene>
<organism evidence="10 11">
    <name type="scientific">Zavarzinia compransoris</name>
    <dbReference type="NCBI Taxonomy" id="1264899"/>
    <lineage>
        <taxon>Bacteria</taxon>
        <taxon>Pseudomonadati</taxon>
        <taxon>Pseudomonadota</taxon>
        <taxon>Alphaproteobacteria</taxon>
        <taxon>Rhodospirillales</taxon>
        <taxon>Zavarziniaceae</taxon>
        <taxon>Zavarzinia</taxon>
    </lineage>
</organism>
<evidence type="ECO:0000256" key="9">
    <source>
        <dbReference type="SAM" id="Phobius"/>
    </source>
</evidence>
<evidence type="ECO:0000256" key="7">
    <source>
        <dbReference type="ARBA" id="ARBA00023136"/>
    </source>
</evidence>
<feature type="transmembrane region" description="Helical" evidence="9">
    <location>
        <begin position="51"/>
        <end position="69"/>
    </location>
</feature>
<dbReference type="EMBL" id="QGLF01000004">
    <property type="protein sequence ID" value="PWR19648.1"/>
    <property type="molecule type" value="Genomic_DNA"/>
</dbReference>
<evidence type="ECO:0000256" key="4">
    <source>
        <dbReference type="ARBA" id="ARBA00022519"/>
    </source>
</evidence>
<evidence type="ECO:0000256" key="3">
    <source>
        <dbReference type="ARBA" id="ARBA00022475"/>
    </source>
</evidence>
<keyword evidence="4" id="KW-0997">Cell inner membrane</keyword>
<feature type="transmembrane region" description="Helical" evidence="9">
    <location>
        <begin position="119"/>
        <end position="139"/>
    </location>
</feature>
<keyword evidence="2" id="KW-0813">Transport</keyword>
<evidence type="ECO:0000256" key="1">
    <source>
        <dbReference type="ARBA" id="ARBA00004429"/>
    </source>
</evidence>
<proteinExistence type="inferred from homology"/>
<comment type="caution">
    <text evidence="10">The sequence shown here is derived from an EMBL/GenBank/DDBJ whole genome shotgun (WGS) entry which is preliminary data.</text>
</comment>
<dbReference type="PANTHER" id="PTHR30574">
    <property type="entry name" value="INNER MEMBRANE PROTEIN YEDE"/>
    <property type="match status" value="1"/>
</dbReference>
<reference evidence="11" key="1">
    <citation type="submission" date="2018-05" db="EMBL/GenBank/DDBJ databases">
        <title>Zavarzinia sp. HR-AS.</title>
        <authorList>
            <person name="Lee Y."/>
            <person name="Jeon C.O."/>
        </authorList>
    </citation>
    <scope>NUCLEOTIDE SEQUENCE [LARGE SCALE GENOMIC DNA]</scope>
    <source>
        <strain evidence="11">DSM 1231</strain>
    </source>
</reference>
<evidence type="ECO:0000313" key="11">
    <source>
        <dbReference type="Proteomes" id="UP000246077"/>
    </source>
</evidence>
<feature type="transmembrane region" description="Helical" evidence="9">
    <location>
        <begin position="12"/>
        <end position="39"/>
    </location>
</feature>
<dbReference type="InterPro" id="IPR007272">
    <property type="entry name" value="Sulf_transp_TsuA/YedE"/>
</dbReference>
<accession>A0A317DY45</accession>
<evidence type="ECO:0000256" key="2">
    <source>
        <dbReference type="ARBA" id="ARBA00022448"/>
    </source>
</evidence>
<dbReference type="GO" id="GO:0005886">
    <property type="term" value="C:plasma membrane"/>
    <property type="evidence" value="ECO:0007669"/>
    <property type="project" value="UniProtKB-SubCell"/>
</dbReference>